<organism evidence="2 3">
    <name type="scientific">Raineya orbicola</name>
    <dbReference type="NCBI Taxonomy" id="2016530"/>
    <lineage>
        <taxon>Bacteria</taxon>
        <taxon>Pseudomonadati</taxon>
        <taxon>Bacteroidota</taxon>
        <taxon>Cytophagia</taxon>
        <taxon>Cytophagales</taxon>
        <taxon>Raineyaceae</taxon>
        <taxon>Raineya</taxon>
    </lineage>
</organism>
<evidence type="ECO:0000313" key="3">
    <source>
        <dbReference type="Proteomes" id="UP000233387"/>
    </source>
</evidence>
<dbReference type="EMBL" id="NKXO01000091">
    <property type="protein sequence ID" value="PKQ62650.1"/>
    <property type="molecule type" value="Genomic_DNA"/>
</dbReference>
<keyword evidence="3" id="KW-1185">Reference proteome</keyword>
<evidence type="ECO:0000313" key="2">
    <source>
        <dbReference type="EMBL" id="PKQ62650.1"/>
    </source>
</evidence>
<reference evidence="2 3" key="1">
    <citation type="submission" date="2017-06" db="EMBL/GenBank/DDBJ databases">
        <title>Raineya orbicola gen. nov., sp. nov. a slightly thermophilic bacterium of the phylum Bacteroidetes and the description of Raineyaceae fam. nov.</title>
        <authorList>
            <person name="Albuquerque L."/>
            <person name="Polonia A.R.M."/>
            <person name="Barroso C."/>
            <person name="Froufe H.J.C."/>
            <person name="Lage O."/>
            <person name="Lobo-Da-Cunha A."/>
            <person name="Egas C."/>
            <person name="Da Costa M.S."/>
        </authorList>
    </citation>
    <scope>NUCLEOTIDE SEQUENCE [LARGE SCALE GENOMIC DNA]</scope>
    <source>
        <strain evidence="2 3">SPSPC-11</strain>
    </source>
</reference>
<protein>
    <submittedName>
        <fullName evidence="2">Uncharacterized protein</fullName>
    </submittedName>
</protein>
<dbReference type="Proteomes" id="UP000233387">
    <property type="component" value="Unassembled WGS sequence"/>
</dbReference>
<accession>A0A2N3HX48</accession>
<comment type="caution">
    <text evidence="2">The sequence shown here is derived from an EMBL/GenBank/DDBJ whole genome shotgun (WGS) entry which is preliminary data.</text>
</comment>
<sequence>MKKQSNHQADIKNPNKGTKGTNITYDKNQGNRGKQLNPNQKKK</sequence>
<feature type="compositionally biased region" description="Polar residues" evidence="1">
    <location>
        <begin position="15"/>
        <end position="43"/>
    </location>
</feature>
<proteinExistence type="predicted"/>
<gene>
    <name evidence="2" type="ORF">Rain11_2673</name>
</gene>
<dbReference type="AlphaFoldDB" id="A0A2N3HX48"/>
<feature type="region of interest" description="Disordered" evidence="1">
    <location>
        <begin position="1"/>
        <end position="43"/>
    </location>
</feature>
<evidence type="ECO:0000256" key="1">
    <source>
        <dbReference type="SAM" id="MobiDB-lite"/>
    </source>
</evidence>
<name>A0A2N3HX48_9BACT</name>